<dbReference type="AlphaFoldDB" id="A0A9P4MW66"/>
<reference evidence="2" key="1">
    <citation type="journal article" date="2020" name="Stud. Mycol.">
        <title>101 Dothideomycetes genomes: a test case for predicting lifestyles and emergence of pathogens.</title>
        <authorList>
            <person name="Haridas S."/>
            <person name="Albert R."/>
            <person name="Binder M."/>
            <person name="Bloem J."/>
            <person name="Labutti K."/>
            <person name="Salamov A."/>
            <person name="Andreopoulos B."/>
            <person name="Baker S."/>
            <person name="Barry K."/>
            <person name="Bills G."/>
            <person name="Bluhm B."/>
            <person name="Cannon C."/>
            <person name="Castanera R."/>
            <person name="Culley D."/>
            <person name="Daum C."/>
            <person name="Ezra D."/>
            <person name="Gonzalez J."/>
            <person name="Henrissat B."/>
            <person name="Kuo A."/>
            <person name="Liang C."/>
            <person name="Lipzen A."/>
            <person name="Lutzoni F."/>
            <person name="Magnuson J."/>
            <person name="Mondo S."/>
            <person name="Nolan M."/>
            <person name="Ohm R."/>
            <person name="Pangilinan J."/>
            <person name="Park H.-J."/>
            <person name="Ramirez L."/>
            <person name="Alfaro M."/>
            <person name="Sun H."/>
            <person name="Tritt A."/>
            <person name="Yoshinaga Y."/>
            <person name="Zwiers L.-H."/>
            <person name="Turgeon B."/>
            <person name="Goodwin S."/>
            <person name="Spatafora J."/>
            <person name="Crous P."/>
            <person name="Grigoriev I."/>
        </authorList>
    </citation>
    <scope>NUCLEOTIDE SEQUENCE</scope>
    <source>
        <strain evidence="2">ATCC 74209</strain>
    </source>
</reference>
<evidence type="ECO:0000313" key="3">
    <source>
        <dbReference type="Proteomes" id="UP000799536"/>
    </source>
</evidence>
<proteinExistence type="predicted"/>
<comment type="caution">
    <text evidence="2">The sequence shown here is derived from an EMBL/GenBank/DDBJ whole genome shotgun (WGS) entry which is preliminary data.</text>
</comment>
<keyword evidence="3" id="KW-1185">Reference proteome</keyword>
<dbReference type="EMBL" id="ML993855">
    <property type="protein sequence ID" value="KAF2205446.1"/>
    <property type="molecule type" value="Genomic_DNA"/>
</dbReference>
<dbReference type="Proteomes" id="UP000799536">
    <property type="component" value="Unassembled WGS sequence"/>
</dbReference>
<feature type="region of interest" description="Disordered" evidence="1">
    <location>
        <begin position="1"/>
        <end position="43"/>
    </location>
</feature>
<feature type="compositionally biased region" description="Polar residues" evidence="1">
    <location>
        <begin position="137"/>
        <end position="159"/>
    </location>
</feature>
<name>A0A9P4MW66_9PLEO</name>
<organism evidence="2 3">
    <name type="scientific">Delitschia confertaspora ATCC 74209</name>
    <dbReference type="NCBI Taxonomy" id="1513339"/>
    <lineage>
        <taxon>Eukaryota</taxon>
        <taxon>Fungi</taxon>
        <taxon>Dikarya</taxon>
        <taxon>Ascomycota</taxon>
        <taxon>Pezizomycotina</taxon>
        <taxon>Dothideomycetes</taxon>
        <taxon>Pleosporomycetidae</taxon>
        <taxon>Pleosporales</taxon>
        <taxon>Delitschiaceae</taxon>
        <taxon>Delitschia</taxon>
    </lineage>
</organism>
<protein>
    <submittedName>
        <fullName evidence="2">Uncharacterized protein</fullName>
    </submittedName>
</protein>
<evidence type="ECO:0000313" key="2">
    <source>
        <dbReference type="EMBL" id="KAF2205446.1"/>
    </source>
</evidence>
<feature type="compositionally biased region" description="Polar residues" evidence="1">
    <location>
        <begin position="15"/>
        <end position="25"/>
    </location>
</feature>
<sequence length="218" mass="24383">MHPSNRYGGRRRSQDTPLMETNATPTHPKPTQLPPSSESNNQIQLNSKKQLQSLLTANKAPEHRQVATVDTVMSILAFLIPLLRNEDQLLAYFKRFEERVFKEIQNTPQQVPVTSPRTWASVAARGHARQFPAKSRPGNQANSTAFTIRPTNTTKESLRSQTNMAVLQEVRKTIPEAAAVRHLTSGDIRVYVTTAGAKEAIIKKRDALGERLGARILR</sequence>
<gene>
    <name evidence="2" type="ORF">GQ43DRAFT_3877</name>
</gene>
<evidence type="ECO:0000256" key="1">
    <source>
        <dbReference type="SAM" id="MobiDB-lite"/>
    </source>
</evidence>
<accession>A0A9P4MW66</accession>
<feature type="region of interest" description="Disordered" evidence="1">
    <location>
        <begin position="130"/>
        <end position="159"/>
    </location>
</feature>